<geneLocation type="chloroplast" evidence="11"/>
<dbReference type="InterPro" id="IPR018260">
    <property type="entry name" value="Ribosomal_uL22_CS"/>
</dbReference>
<evidence type="ECO:0000256" key="9">
    <source>
        <dbReference type="RuleBase" id="RU004005"/>
    </source>
</evidence>
<evidence type="ECO:0000256" key="5">
    <source>
        <dbReference type="ARBA" id="ARBA00022980"/>
    </source>
</evidence>
<gene>
    <name evidence="8 11" type="primary">rpl22</name>
</gene>
<evidence type="ECO:0000256" key="4">
    <source>
        <dbReference type="ARBA" id="ARBA00022884"/>
    </source>
</evidence>
<dbReference type="GO" id="GO:0009507">
    <property type="term" value="C:chloroplast"/>
    <property type="evidence" value="ECO:0007669"/>
    <property type="project" value="UniProtKB-SubCell"/>
</dbReference>
<sequence>MKESDIRKIGDGWKIQTKASLSNVRTSANKTRRVINQIRGCSYEQALVLLEFMPYKACYFVLQPILSAAANASASCESGFDKSNFFISEAHVGNATSLRRSRPRAQGRGYPVRKPTCHVTVKLMLRDQTEKKKEVISRNVASRGD</sequence>
<dbReference type="GO" id="GO:0019843">
    <property type="term" value="F:rRNA binding"/>
    <property type="evidence" value="ECO:0007669"/>
    <property type="project" value="UniProtKB-UniRule"/>
</dbReference>
<dbReference type="InterPro" id="IPR047867">
    <property type="entry name" value="Ribosomal_uL22_bac/org-type"/>
</dbReference>
<keyword evidence="3 8" id="KW-0699">rRNA-binding</keyword>
<protein>
    <recommendedName>
        <fullName evidence="7 8">Large ribosomal subunit protein uL22c</fullName>
    </recommendedName>
</protein>
<proteinExistence type="inferred from homology"/>
<evidence type="ECO:0000256" key="2">
    <source>
        <dbReference type="ARBA" id="ARBA00022640"/>
    </source>
</evidence>
<keyword evidence="2 11" id="KW-0934">Plastid</keyword>
<evidence type="ECO:0000256" key="8">
    <source>
        <dbReference type="HAMAP-Rule" id="MF_01331"/>
    </source>
</evidence>
<dbReference type="HAMAP" id="MF_01331_B">
    <property type="entry name" value="Ribosomal_uL22_B"/>
    <property type="match status" value="1"/>
</dbReference>
<dbReference type="PANTHER" id="PTHR13501:SF10">
    <property type="entry name" value="LARGE RIBOSOMAL SUBUNIT PROTEIN UL22M"/>
    <property type="match status" value="1"/>
</dbReference>
<dbReference type="CDD" id="cd00336">
    <property type="entry name" value="Ribosomal_L22"/>
    <property type="match status" value="1"/>
</dbReference>
<name>A0A286QHK5_9MONI</name>
<comment type="subcellular location">
    <subcellularLocation>
        <location evidence="8 10">Plastid</location>
        <location evidence="8 10">Chloroplast</location>
    </subcellularLocation>
</comment>
<dbReference type="RefSeq" id="YP_009424160.1">
    <property type="nucleotide sequence ID" value="NC_035808.1"/>
</dbReference>
<keyword evidence="6 8" id="KW-0687">Ribonucleoprotein</keyword>
<dbReference type="SUPFAM" id="SSF54843">
    <property type="entry name" value="Ribosomal protein L22"/>
    <property type="match status" value="1"/>
</dbReference>
<dbReference type="Gene3D" id="3.90.470.10">
    <property type="entry name" value="Ribosomal protein L22/L17"/>
    <property type="match status" value="1"/>
</dbReference>
<evidence type="ECO:0000256" key="6">
    <source>
        <dbReference type="ARBA" id="ARBA00023274"/>
    </source>
</evidence>
<keyword evidence="4 8" id="KW-0694">RNA-binding</keyword>
<organism evidence="11">
    <name type="scientific">Schizaea pectinata</name>
    <dbReference type="NCBI Taxonomy" id="148576"/>
    <lineage>
        <taxon>Eukaryota</taxon>
        <taxon>Viridiplantae</taxon>
        <taxon>Streptophyta</taxon>
        <taxon>Embryophyta</taxon>
        <taxon>Tracheophyta</taxon>
        <taxon>Polypodiopsida</taxon>
        <taxon>Polypodiidae</taxon>
        <taxon>Schizaeales</taxon>
        <taxon>Schizaeaceae</taxon>
        <taxon>Schizaea</taxon>
    </lineage>
</organism>
<dbReference type="Pfam" id="PF00237">
    <property type="entry name" value="Ribosomal_L22"/>
    <property type="match status" value="1"/>
</dbReference>
<evidence type="ECO:0000256" key="1">
    <source>
        <dbReference type="ARBA" id="ARBA00009451"/>
    </source>
</evidence>
<dbReference type="GeneID" id="33944309"/>
<evidence type="ECO:0000256" key="10">
    <source>
        <dbReference type="RuleBase" id="RU004009"/>
    </source>
</evidence>
<keyword evidence="11" id="KW-0150">Chloroplast</keyword>
<comment type="function">
    <text evidence="8 10">This protein binds specifically to 23S rRNA.</text>
</comment>
<dbReference type="GO" id="GO:0003735">
    <property type="term" value="F:structural constituent of ribosome"/>
    <property type="evidence" value="ECO:0007669"/>
    <property type="project" value="InterPro"/>
</dbReference>
<dbReference type="GO" id="GO:0006412">
    <property type="term" value="P:translation"/>
    <property type="evidence" value="ECO:0007669"/>
    <property type="project" value="UniProtKB-UniRule"/>
</dbReference>
<keyword evidence="5 8" id="KW-0689">Ribosomal protein</keyword>
<comment type="subunit">
    <text evidence="8">Part of the 50S ribosomal subunit.</text>
</comment>
<dbReference type="InterPro" id="IPR036394">
    <property type="entry name" value="Ribosomal_uL22_sf"/>
</dbReference>
<comment type="similarity">
    <text evidence="1 8 9">Belongs to the universal ribosomal protein uL22 family.</text>
</comment>
<comment type="function">
    <text evidence="8 10">The globular domain of the protein is located near the polypeptide exit tunnel on the outside of the subunit, while an extended beta-hairpin is found that lines the wall of the exit tunnel in the center of the 70S ribosome.</text>
</comment>
<evidence type="ECO:0000313" key="11">
    <source>
        <dbReference type="EMBL" id="APT66093.1"/>
    </source>
</evidence>
<dbReference type="EMBL" id="KX258661">
    <property type="protein sequence ID" value="APT66093.1"/>
    <property type="molecule type" value="Genomic_DNA"/>
</dbReference>
<dbReference type="PANTHER" id="PTHR13501">
    <property type="entry name" value="CHLOROPLAST 50S RIBOSOMAL PROTEIN L22-RELATED"/>
    <property type="match status" value="1"/>
</dbReference>
<dbReference type="AlphaFoldDB" id="A0A286QHK5"/>
<evidence type="ECO:0000256" key="3">
    <source>
        <dbReference type="ARBA" id="ARBA00022730"/>
    </source>
</evidence>
<reference evidence="11" key="1">
    <citation type="journal article" date="2017" name="Am. J. Bot.">
        <title>Plastome sequences of an ancient fern lineage reveal remarkable changes in gene content and architecture.</title>
        <authorList>
            <person name="Labiak P.H."/>
            <person name="Karol K.G."/>
        </authorList>
    </citation>
    <scope>NUCLEOTIDE SEQUENCE</scope>
</reference>
<dbReference type="PROSITE" id="PS00464">
    <property type="entry name" value="RIBOSOMAL_L22"/>
    <property type="match status" value="1"/>
</dbReference>
<dbReference type="InterPro" id="IPR005727">
    <property type="entry name" value="Ribosomal_uL22_bac/chlpt-type"/>
</dbReference>
<dbReference type="NCBIfam" id="TIGR01044">
    <property type="entry name" value="rplV_bact"/>
    <property type="match status" value="1"/>
</dbReference>
<dbReference type="GO" id="GO:0015934">
    <property type="term" value="C:large ribosomal subunit"/>
    <property type="evidence" value="ECO:0007669"/>
    <property type="project" value="InterPro"/>
</dbReference>
<accession>A0A286QHK5</accession>
<evidence type="ECO:0000256" key="7">
    <source>
        <dbReference type="ARBA" id="ARBA00035285"/>
    </source>
</evidence>
<dbReference type="InterPro" id="IPR001063">
    <property type="entry name" value="Ribosomal_uL22"/>
</dbReference>